<dbReference type="AlphaFoldDB" id="A0A9W8AZ39"/>
<sequence>MASHPNRVAFTEGVAILLNSWPILRTAVESGWGGPESEEKQKWFIDTLVDYIGQRGQRIEPEEVEHIMLQILTDEFNVADIEDSSVYHLAAYMVKLYKECVTGNHQCIQRLKEEAQKKSQGTLQLAETHTDSESDSTEFEDTSAEESTSESDDNMDST</sequence>
<reference evidence="4" key="1">
    <citation type="submission" date="2022-07" db="EMBL/GenBank/DDBJ databases">
        <title>Phylogenomic reconstructions and comparative analyses of Kickxellomycotina fungi.</title>
        <authorList>
            <person name="Reynolds N.K."/>
            <person name="Stajich J.E."/>
            <person name="Barry K."/>
            <person name="Grigoriev I.V."/>
            <person name="Crous P."/>
            <person name="Smith M.E."/>
        </authorList>
    </citation>
    <scope>NUCLEOTIDE SEQUENCE</scope>
    <source>
        <strain evidence="4">RSA 1196</strain>
    </source>
</reference>
<comment type="caution">
    <text evidence="4">The sequence shown here is derived from an EMBL/GenBank/DDBJ whole genome shotgun (WGS) entry which is preliminary data.</text>
</comment>
<evidence type="ECO:0000256" key="3">
    <source>
        <dbReference type="SAM" id="MobiDB-lite"/>
    </source>
</evidence>
<organism evidence="4 5">
    <name type="scientific">Dispira parvispora</name>
    <dbReference type="NCBI Taxonomy" id="1520584"/>
    <lineage>
        <taxon>Eukaryota</taxon>
        <taxon>Fungi</taxon>
        <taxon>Fungi incertae sedis</taxon>
        <taxon>Zoopagomycota</taxon>
        <taxon>Kickxellomycotina</taxon>
        <taxon>Dimargaritomycetes</taxon>
        <taxon>Dimargaritales</taxon>
        <taxon>Dimargaritaceae</taxon>
        <taxon>Dispira</taxon>
    </lineage>
</organism>
<dbReference type="Pfam" id="PF10273">
    <property type="entry name" value="WGG"/>
    <property type="match status" value="1"/>
</dbReference>
<protein>
    <submittedName>
        <fullName evidence="4">rRNA accumulation- protein</fullName>
    </submittedName>
</protein>
<feature type="compositionally biased region" description="Acidic residues" evidence="3">
    <location>
        <begin position="133"/>
        <end position="158"/>
    </location>
</feature>
<evidence type="ECO:0000256" key="1">
    <source>
        <dbReference type="ARBA" id="ARBA00006524"/>
    </source>
</evidence>
<evidence type="ECO:0000313" key="4">
    <source>
        <dbReference type="EMBL" id="KAJ1970222.1"/>
    </source>
</evidence>
<keyword evidence="5" id="KW-1185">Reference proteome</keyword>
<accession>A0A9W8AZ39</accession>
<name>A0A9W8AZ39_9FUNG</name>
<dbReference type="Proteomes" id="UP001150925">
    <property type="component" value="Unassembled WGS sequence"/>
</dbReference>
<proteinExistence type="inferred from homology"/>
<evidence type="ECO:0000313" key="5">
    <source>
        <dbReference type="Proteomes" id="UP001150925"/>
    </source>
</evidence>
<dbReference type="PANTHER" id="PTHR21250">
    <property type="entry name" value="PRE-RRNA-PROCESSING PROTEIN TSR2 HOMOLOG"/>
    <property type="match status" value="1"/>
</dbReference>
<gene>
    <name evidence="4" type="primary">TSR2</name>
    <name evidence="4" type="ORF">IWQ62_000049</name>
</gene>
<dbReference type="GO" id="GO:0006364">
    <property type="term" value="P:rRNA processing"/>
    <property type="evidence" value="ECO:0007669"/>
    <property type="project" value="UniProtKB-KW"/>
</dbReference>
<evidence type="ECO:0000256" key="2">
    <source>
        <dbReference type="ARBA" id="ARBA00022552"/>
    </source>
</evidence>
<dbReference type="OrthoDB" id="263560at2759"/>
<feature type="region of interest" description="Disordered" evidence="3">
    <location>
        <begin position="118"/>
        <end position="158"/>
    </location>
</feature>
<dbReference type="InterPro" id="IPR019398">
    <property type="entry name" value="Pre-rRNA_process_TSR2"/>
</dbReference>
<dbReference type="EMBL" id="JANBPY010000002">
    <property type="protein sequence ID" value="KAJ1970222.1"/>
    <property type="molecule type" value="Genomic_DNA"/>
</dbReference>
<keyword evidence="2" id="KW-0698">rRNA processing</keyword>
<comment type="similarity">
    <text evidence="1">Belongs to the TSR2 family.</text>
</comment>